<evidence type="ECO:0000259" key="2">
    <source>
        <dbReference type="Pfam" id="PF17048"/>
    </source>
</evidence>
<keyword evidence="4" id="KW-1185">Reference proteome</keyword>
<dbReference type="InterPro" id="IPR038445">
    <property type="entry name" value="NCDase_C_sf"/>
</dbReference>
<evidence type="ECO:0000256" key="1">
    <source>
        <dbReference type="SAM" id="Phobius"/>
    </source>
</evidence>
<keyword evidence="1" id="KW-1133">Transmembrane helix</keyword>
<name>A0AA39JDJ4_ARMTA</name>
<sequence>MELLCSVNLHQRNGIGQNAVPIGKHFGDILTDIKASYVVGDSVTAQFVGANLLNVALGLLEVNMSTKLIITIKAAVSPTLRNTIGDKKTMSLTLWSNIYRAVDQAISWLSGEKVHVDGEGKLNEWVVPTSMLATVIRIVSTSMSMQEMPLFLYHLLAMTFLCIQISLIILDEQNDGTDLAGQRDRTLAFCHRP</sequence>
<accession>A0AA39JDJ4</accession>
<comment type="caution">
    <text evidence="3">The sequence shown here is derived from an EMBL/GenBank/DDBJ whole genome shotgun (WGS) entry which is preliminary data.</text>
</comment>
<organism evidence="3 4">
    <name type="scientific">Armillaria tabescens</name>
    <name type="common">Ringless honey mushroom</name>
    <name type="synonym">Agaricus tabescens</name>
    <dbReference type="NCBI Taxonomy" id="1929756"/>
    <lineage>
        <taxon>Eukaryota</taxon>
        <taxon>Fungi</taxon>
        <taxon>Dikarya</taxon>
        <taxon>Basidiomycota</taxon>
        <taxon>Agaricomycotina</taxon>
        <taxon>Agaricomycetes</taxon>
        <taxon>Agaricomycetidae</taxon>
        <taxon>Agaricales</taxon>
        <taxon>Marasmiineae</taxon>
        <taxon>Physalacriaceae</taxon>
        <taxon>Desarmillaria</taxon>
    </lineage>
</organism>
<reference evidence="3" key="1">
    <citation type="submission" date="2023-06" db="EMBL/GenBank/DDBJ databases">
        <authorList>
            <consortium name="Lawrence Berkeley National Laboratory"/>
            <person name="Ahrendt S."/>
            <person name="Sahu N."/>
            <person name="Indic B."/>
            <person name="Wong-Bajracharya J."/>
            <person name="Merenyi Z."/>
            <person name="Ke H.-M."/>
            <person name="Monk M."/>
            <person name="Kocsube S."/>
            <person name="Drula E."/>
            <person name="Lipzen A."/>
            <person name="Balint B."/>
            <person name="Henrissat B."/>
            <person name="Andreopoulos B."/>
            <person name="Martin F.M."/>
            <person name="Harder C.B."/>
            <person name="Rigling D."/>
            <person name="Ford K.L."/>
            <person name="Foster G.D."/>
            <person name="Pangilinan J."/>
            <person name="Papanicolaou A."/>
            <person name="Barry K."/>
            <person name="LaButti K."/>
            <person name="Viragh M."/>
            <person name="Koriabine M."/>
            <person name="Yan M."/>
            <person name="Riley R."/>
            <person name="Champramary S."/>
            <person name="Plett K.L."/>
            <person name="Tsai I.J."/>
            <person name="Slot J."/>
            <person name="Sipos G."/>
            <person name="Plett J."/>
            <person name="Nagy L.G."/>
            <person name="Grigoriev I.V."/>
        </authorList>
    </citation>
    <scope>NUCLEOTIDE SEQUENCE</scope>
    <source>
        <strain evidence="3">CCBAS 213</strain>
    </source>
</reference>
<feature type="transmembrane region" description="Helical" evidence="1">
    <location>
        <begin position="150"/>
        <end position="170"/>
    </location>
</feature>
<evidence type="ECO:0000313" key="3">
    <source>
        <dbReference type="EMBL" id="KAK0440648.1"/>
    </source>
</evidence>
<protein>
    <recommendedName>
        <fullName evidence="2">Neutral/alkaline non-lysosomal ceramidase C-terminal domain-containing protein</fullName>
    </recommendedName>
</protein>
<dbReference type="InterPro" id="IPR031331">
    <property type="entry name" value="NEUT/ALK_ceramidase_C"/>
</dbReference>
<keyword evidence="1" id="KW-0812">Transmembrane</keyword>
<dbReference type="Pfam" id="PF17048">
    <property type="entry name" value="Ceramidse_alk_C"/>
    <property type="match status" value="1"/>
</dbReference>
<feature type="domain" description="Neutral/alkaline non-lysosomal ceramidase C-terminal" evidence="2">
    <location>
        <begin position="18"/>
        <end position="54"/>
    </location>
</feature>
<dbReference type="AlphaFoldDB" id="A0AA39JDJ4"/>
<evidence type="ECO:0000313" key="4">
    <source>
        <dbReference type="Proteomes" id="UP001175211"/>
    </source>
</evidence>
<proteinExistence type="predicted"/>
<dbReference type="EMBL" id="JAUEPS010000075">
    <property type="protein sequence ID" value="KAK0440648.1"/>
    <property type="molecule type" value="Genomic_DNA"/>
</dbReference>
<dbReference type="GeneID" id="85363466"/>
<dbReference type="RefSeq" id="XP_060323656.1">
    <property type="nucleotide sequence ID" value="XM_060479918.1"/>
</dbReference>
<dbReference type="Proteomes" id="UP001175211">
    <property type="component" value="Unassembled WGS sequence"/>
</dbReference>
<dbReference type="Gene3D" id="2.60.40.2300">
    <property type="entry name" value="Neutral/alkaline non-lysosomal ceramidase, C-terminal domain"/>
    <property type="match status" value="1"/>
</dbReference>
<gene>
    <name evidence="3" type="ORF">EV420DRAFT_1730961</name>
</gene>
<keyword evidence="1" id="KW-0472">Membrane</keyword>